<evidence type="ECO:0000313" key="2">
    <source>
        <dbReference type="Proteomes" id="UP000195787"/>
    </source>
</evidence>
<reference evidence="1 2" key="1">
    <citation type="submission" date="2017-02" db="EMBL/GenBank/DDBJ databases">
        <authorList>
            <person name="Peterson S.W."/>
        </authorList>
    </citation>
    <scope>NUCLEOTIDE SEQUENCE [LARGE SCALE GENOMIC DNA]</scope>
    <source>
        <strain evidence="1 2">LMG 22410</strain>
    </source>
</reference>
<dbReference type="AlphaFoldDB" id="A0A1R4GFJ7"/>
<dbReference type="EMBL" id="FUHU01000044">
    <property type="protein sequence ID" value="SJM66997.1"/>
    <property type="molecule type" value="Genomic_DNA"/>
</dbReference>
<keyword evidence="2" id="KW-1185">Reference proteome</keyword>
<sequence>MPWIMHGCATRPPAERLGVESARLWRAPHPCAAAVLMGGGARNWGIGRRQTHWDWGNPCLRQHRRTGRRPQWYPAWRSATLIPPASTVAETFWQVGSVG</sequence>
<organism evidence="1 2">
    <name type="scientific">Agrococcus casei LMG 22410</name>
    <dbReference type="NCBI Taxonomy" id="1255656"/>
    <lineage>
        <taxon>Bacteria</taxon>
        <taxon>Bacillati</taxon>
        <taxon>Actinomycetota</taxon>
        <taxon>Actinomycetes</taxon>
        <taxon>Micrococcales</taxon>
        <taxon>Microbacteriaceae</taxon>
        <taxon>Agrococcus</taxon>
    </lineage>
</organism>
<proteinExistence type="predicted"/>
<gene>
    <name evidence="1" type="ORF">CZ674_11610</name>
</gene>
<name>A0A1R4GFJ7_9MICO</name>
<protein>
    <submittedName>
        <fullName evidence="1">Uncharacterized protein</fullName>
    </submittedName>
</protein>
<evidence type="ECO:0000313" key="1">
    <source>
        <dbReference type="EMBL" id="SJM66997.1"/>
    </source>
</evidence>
<accession>A0A1R4GFJ7</accession>
<dbReference type="Proteomes" id="UP000195787">
    <property type="component" value="Unassembled WGS sequence"/>
</dbReference>